<sequence length="374" mass="41493">MRIAFLCKRRYMGKDVIAERYARLYEIPFQLARLGHDVRGFCLSYQGHAAGEWVHDAGTGRGRLTWESRSLGRLYAPALAGYPLHLLRRLRDFAPDIVIGASDIPHVVLGAWLAKRINRPYAADLYDNFESFGQAHIPGLVGALRRAIRNADLVTTTSEPLSELIRTGYRARGEVIAMPSTVDTVVFRPRDPSACRRNLGLPEKGVLIGTAGNLRKDKGVDALYAAWPVVAAAHPHAQLVLAGPHDHDFPPPRHARVHYLGTLPHARTAELFCALDVGVIYLRDTAFGRYCFPQKAYEMLACELPLVAAAVGVMPTLLADTPAVLYRAEDAHDLARAITAQLSDRRRPNVAIEDWAALIRRLEPRLKALRARTV</sequence>
<dbReference type="SUPFAM" id="SSF53756">
    <property type="entry name" value="UDP-Glycosyltransferase/glycogen phosphorylase"/>
    <property type="match status" value="1"/>
</dbReference>
<dbReference type="HOGENOM" id="CLU_009583_2_4_6"/>
<keyword evidence="3" id="KW-1185">Reference proteome</keyword>
<dbReference type="Proteomes" id="UP000003374">
    <property type="component" value="Unassembled WGS sequence"/>
</dbReference>
<protein>
    <recommendedName>
        <fullName evidence="1">Glycosyltransferase subfamily 4-like N-terminal domain-containing protein</fullName>
    </recommendedName>
</protein>
<proteinExistence type="predicted"/>
<dbReference type="AlphaFoldDB" id="A4BU81"/>
<evidence type="ECO:0000313" key="3">
    <source>
        <dbReference type="Proteomes" id="UP000003374"/>
    </source>
</evidence>
<dbReference type="InterPro" id="IPR050194">
    <property type="entry name" value="Glycosyltransferase_grp1"/>
</dbReference>
<dbReference type="InterPro" id="IPR028098">
    <property type="entry name" value="Glyco_trans_4-like_N"/>
</dbReference>
<name>A4BU81_9GAMM</name>
<dbReference type="PANTHER" id="PTHR45947">
    <property type="entry name" value="SULFOQUINOVOSYL TRANSFERASE SQD2"/>
    <property type="match status" value="1"/>
</dbReference>
<comment type="caution">
    <text evidence="2">The sequence shown here is derived from an EMBL/GenBank/DDBJ whole genome shotgun (WGS) entry which is preliminary data.</text>
</comment>
<accession>A4BU81</accession>
<feature type="domain" description="Glycosyltransferase subfamily 4-like N-terminal" evidence="1">
    <location>
        <begin position="30"/>
        <end position="172"/>
    </location>
</feature>
<dbReference type="RefSeq" id="WP_005003189.1">
    <property type="nucleotide sequence ID" value="NZ_CH672427.1"/>
</dbReference>
<dbReference type="CDD" id="cd03801">
    <property type="entry name" value="GT4_PimA-like"/>
    <property type="match status" value="1"/>
</dbReference>
<evidence type="ECO:0000259" key="1">
    <source>
        <dbReference type="Pfam" id="PF13579"/>
    </source>
</evidence>
<dbReference type="Gene3D" id="3.40.50.2000">
    <property type="entry name" value="Glycogen Phosphorylase B"/>
    <property type="match status" value="2"/>
</dbReference>
<dbReference type="Pfam" id="PF13692">
    <property type="entry name" value="Glyco_trans_1_4"/>
    <property type="match status" value="1"/>
</dbReference>
<dbReference type="PANTHER" id="PTHR45947:SF3">
    <property type="entry name" value="SULFOQUINOVOSYL TRANSFERASE SQD2"/>
    <property type="match status" value="1"/>
</dbReference>
<organism evidence="2 3">
    <name type="scientific">Nitrococcus mobilis Nb-231</name>
    <dbReference type="NCBI Taxonomy" id="314278"/>
    <lineage>
        <taxon>Bacteria</taxon>
        <taxon>Pseudomonadati</taxon>
        <taxon>Pseudomonadota</taxon>
        <taxon>Gammaproteobacteria</taxon>
        <taxon>Chromatiales</taxon>
        <taxon>Ectothiorhodospiraceae</taxon>
        <taxon>Nitrococcus</taxon>
    </lineage>
</organism>
<dbReference type="STRING" id="314278.NB231_12731"/>
<dbReference type="OrthoDB" id="258796at2"/>
<dbReference type="eggNOG" id="COG0438">
    <property type="taxonomic scope" value="Bacteria"/>
</dbReference>
<reference evidence="2 3" key="1">
    <citation type="submission" date="2006-02" db="EMBL/GenBank/DDBJ databases">
        <authorList>
            <person name="Waterbury J."/>
            <person name="Ferriera S."/>
            <person name="Johnson J."/>
            <person name="Kravitz S."/>
            <person name="Halpern A."/>
            <person name="Remington K."/>
            <person name="Beeson K."/>
            <person name="Tran B."/>
            <person name="Rogers Y.-H."/>
            <person name="Friedman R."/>
            <person name="Venter J.C."/>
        </authorList>
    </citation>
    <scope>NUCLEOTIDE SEQUENCE [LARGE SCALE GENOMIC DNA]</scope>
    <source>
        <strain evidence="2 3">Nb-231</strain>
    </source>
</reference>
<dbReference type="Pfam" id="PF13579">
    <property type="entry name" value="Glyco_trans_4_4"/>
    <property type="match status" value="1"/>
</dbReference>
<evidence type="ECO:0000313" key="2">
    <source>
        <dbReference type="EMBL" id="EAR20755.1"/>
    </source>
</evidence>
<dbReference type="EMBL" id="AAOF01000017">
    <property type="protein sequence ID" value="EAR20755.1"/>
    <property type="molecule type" value="Genomic_DNA"/>
</dbReference>
<dbReference type="GO" id="GO:0016758">
    <property type="term" value="F:hexosyltransferase activity"/>
    <property type="evidence" value="ECO:0007669"/>
    <property type="project" value="TreeGrafter"/>
</dbReference>
<gene>
    <name evidence="2" type="ORF">NB231_12731</name>
</gene>